<feature type="region of interest" description="Disordered" evidence="1">
    <location>
        <begin position="67"/>
        <end position="91"/>
    </location>
</feature>
<keyword evidence="3" id="KW-1185">Reference proteome</keyword>
<evidence type="ECO:0000313" key="2">
    <source>
        <dbReference type="EMBL" id="KAJ3572979.1"/>
    </source>
</evidence>
<evidence type="ECO:0000256" key="1">
    <source>
        <dbReference type="SAM" id="MobiDB-lite"/>
    </source>
</evidence>
<reference evidence="2" key="1">
    <citation type="submission" date="2022-07" db="EMBL/GenBank/DDBJ databases">
        <title>Genome Sequence of Leucocoprinus birnbaumii.</title>
        <authorList>
            <person name="Buettner E."/>
        </authorList>
    </citation>
    <scope>NUCLEOTIDE SEQUENCE</scope>
    <source>
        <strain evidence="2">VT141</strain>
    </source>
</reference>
<proteinExistence type="predicted"/>
<organism evidence="2 3">
    <name type="scientific">Leucocoprinus birnbaumii</name>
    <dbReference type="NCBI Taxonomy" id="56174"/>
    <lineage>
        <taxon>Eukaryota</taxon>
        <taxon>Fungi</taxon>
        <taxon>Dikarya</taxon>
        <taxon>Basidiomycota</taxon>
        <taxon>Agaricomycotina</taxon>
        <taxon>Agaricomycetes</taxon>
        <taxon>Agaricomycetidae</taxon>
        <taxon>Agaricales</taxon>
        <taxon>Agaricineae</taxon>
        <taxon>Agaricaceae</taxon>
        <taxon>Leucocoprinus</taxon>
    </lineage>
</organism>
<name>A0AAD5W058_9AGAR</name>
<gene>
    <name evidence="2" type="ORF">NP233_g2718</name>
</gene>
<accession>A0AAD5W058</accession>
<comment type="caution">
    <text evidence="2">The sequence shown here is derived from an EMBL/GenBank/DDBJ whole genome shotgun (WGS) entry which is preliminary data.</text>
</comment>
<sequence length="167" mass="18313">MIWHLQSGLATATTIDPSPLLYIQPIVLIPNGQKLSVRESTMAPRMSPKSLPILYPRYPQGLPIGDHRSPSMTQAAVRHPKSPNPPQLQDLDDEARNAMSQLQPSATSTMFELRHPRPVLATATQLNLEPDRCSSATRLMAIEHHSPIGLSYTSGCTPFSLLCRPSG</sequence>
<evidence type="ECO:0000313" key="3">
    <source>
        <dbReference type="Proteomes" id="UP001213000"/>
    </source>
</evidence>
<dbReference type="EMBL" id="JANIEX010000120">
    <property type="protein sequence ID" value="KAJ3572979.1"/>
    <property type="molecule type" value="Genomic_DNA"/>
</dbReference>
<protein>
    <submittedName>
        <fullName evidence="2">Uncharacterized protein</fullName>
    </submittedName>
</protein>
<dbReference type="AlphaFoldDB" id="A0AAD5W058"/>
<dbReference type="Proteomes" id="UP001213000">
    <property type="component" value="Unassembled WGS sequence"/>
</dbReference>